<evidence type="ECO:0000313" key="2">
    <source>
        <dbReference type="EMBL" id="KAJ7624412.1"/>
    </source>
</evidence>
<dbReference type="AlphaFoldDB" id="A0AAD7FJY5"/>
<organism evidence="2 3">
    <name type="scientific">Roridomyces roridus</name>
    <dbReference type="NCBI Taxonomy" id="1738132"/>
    <lineage>
        <taxon>Eukaryota</taxon>
        <taxon>Fungi</taxon>
        <taxon>Dikarya</taxon>
        <taxon>Basidiomycota</taxon>
        <taxon>Agaricomycotina</taxon>
        <taxon>Agaricomycetes</taxon>
        <taxon>Agaricomycetidae</taxon>
        <taxon>Agaricales</taxon>
        <taxon>Marasmiineae</taxon>
        <taxon>Mycenaceae</taxon>
        <taxon>Roridomyces</taxon>
    </lineage>
</organism>
<feature type="transmembrane region" description="Helical" evidence="1">
    <location>
        <begin position="85"/>
        <end position="110"/>
    </location>
</feature>
<feature type="transmembrane region" description="Helical" evidence="1">
    <location>
        <begin position="18"/>
        <end position="36"/>
    </location>
</feature>
<dbReference type="Proteomes" id="UP001221142">
    <property type="component" value="Unassembled WGS sequence"/>
</dbReference>
<keyword evidence="1" id="KW-0472">Membrane</keyword>
<dbReference type="EMBL" id="JARKIF010000013">
    <property type="protein sequence ID" value="KAJ7624412.1"/>
    <property type="molecule type" value="Genomic_DNA"/>
</dbReference>
<keyword evidence="3" id="KW-1185">Reference proteome</keyword>
<name>A0AAD7FJY5_9AGAR</name>
<comment type="caution">
    <text evidence="2">The sequence shown here is derived from an EMBL/GenBank/DDBJ whole genome shotgun (WGS) entry which is preliminary data.</text>
</comment>
<feature type="transmembrane region" description="Helical" evidence="1">
    <location>
        <begin position="131"/>
        <end position="151"/>
    </location>
</feature>
<reference evidence="2" key="1">
    <citation type="submission" date="2023-03" db="EMBL/GenBank/DDBJ databases">
        <title>Massive genome expansion in bonnet fungi (Mycena s.s.) driven by repeated elements and novel gene families across ecological guilds.</title>
        <authorList>
            <consortium name="Lawrence Berkeley National Laboratory"/>
            <person name="Harder C.B."/>
            <person name="Miyauchi S."/>
            <person name="Viragh M."/>
            <person name="Kuo A."/>
            <person name="Thoen E."/>
            <person name="Andreopoulos B."/>
            <person name="Lu D."/>
            <person name="Skrede I."/>
            <person name="Drula E."/>
            <person name="Henrissat B."/>
            <person name="Morin E."/>
            <person name="Kohler A."/>
            <person name="Barry K."/>
            <person name="LaButti K."/>
            <person name="Morin E."/>
            <person name="Salamov A."/>
            <person name="Lipzen A."/>
            <person name="Mereny Z."/>
            <person name="Hegedus B."/>
            <person name="Baldrian P."/>
            <person name="Stursova M."/>
            <person name="Weitz H."/>
            <person name="Taylor A."/>
            <person name="Grigoriev I.V."/>
            <person name="Nagy L.G."/>
            <person name="Martin F."/>
            <person name="Kauserud H."/>
        </authorList>
    </citation>
    <scope>NUCLEOTIDE SEQUENCE</scope>
    <source>
        <strain evidence="2">9284</strain>
    </source>
</reference>
<sequence length="319" mass="35090">MSVAVGLTYPLTEAVLELTLYGGFVVLFSTVIHLFRTRGRLSWKRPTVFVHFALVLLFLSITANWLIHIYALYEGFVSLGGGIPALVFYLQVTLGSGLSVVHNGLVQVTTLVTDSLLIHRLYAVWSSDRRVIIFPLLVLVAEIACGVHVLYDLSRASLVDDLTVIQGISVVWTTSYFATSIAISIYSTGMISYRLIKVSRSLQVACTTGDSVGQTRWKNLLIILVESAALQTTMAIGVLVCFQFGLLAQSVLIALEPVIFGISVFLIYLRVALGWTDDDGTKNLAGGRIRNRSMVQTISLNFNRFPGEMDSVERSDFQA</sequence>
<keyword evidence="1" id="KW-1133">Transmembrane helix</keyword>
<feature type="transmembrane region" description="Helical" evidence="1">
    <location>
        <begin position="251"/>
        <end position="273"/>
    </location>
</feature>
<feature type="transmembrane region" description="Helical" evidence="1">
    <location>
        <begin position="220"/>
        <end position="245"/>
    </location>
</feature>
<protein>
    <submittedName>
        <fullName evidence="2">Uncharacterized protein</fullName>
    </submittedName>
</protein>
<evidence type="ECO:0000256" key="1">
    <source>
        <dbReference type="SAM" id="Phobius"/>
    </source>
</evidence>
<gene>
    <name evidence="2" type="ORF">FB45DRAFT_1060728</name>
</gene>
<keyword evidence="1" id="KW-0812">Transmembrane</keyword>
<accession>A0AAD7FJY5</accession>
<evidence type="ECO:0000313" key="3">
    <source>
        <dbReference type="Proteomes" id="UP001221142"/>
    </source>
</evidence>
<proteinExistence type="predicted"/>
<feature type="transmembrane region" description="Helical" evidence="1">
    <location>
        <begin position="48"/>
        <end position="73"/>
    </location>
</feature>
<feature type="transmembrane region" description="Helical" evidence="1">
    <location>
        <begin position="171"/>
        <end position="193"/>
    </location>
</feature>
<feature type="non-terminal residue" evidence="2">
    <location>
        <position position="319"/>
    </location>
</feature>